<dbReference type="Proteomes" id="UP001302367">
    <property type="component" value="Chromosome 3"/>
</dbReference>
<dbReference type="EMBL" id="CP134186">
    <property type="protein sequence ID" value="WPB00828.1"/>
    <property type="molecule type" value="Genomic_DNA"/>
</dbReference>
<dbReference type="Pfam" id="PF12706">
    <property type="entry name" value="Lactamase_B_2"/>
    <property type="match status" value="1"/>
</dbReference>
<reference evidence="4 6" key="2">
    <citation type="submission" date="2023-09" db="EMBL/GenBank/DDBJ databases">
        <title>Complete-Gapless Cercospora beticola genome.</title>
        <authorList>
            <person name="Wyatt N.A."/>
            <person name="Spanner R.E."/>
            <person name="Bolton M.D."/>
        </authorList>
    </citation>
    <scope>NUCLEOTIDE SEQUENCE [LARGE SCALE GENOMIC DNA]</scope>
    <source>
        <strain evidence="4">Cb09-40</strain>
    </source>
</reference>
<evidence type="ECO:0000313" key="6">
    <source>
        <dbReference type="Proteomes" id="UP001302367"/>
    </source>
</evidence>
<dbReference type="AlphaFoldDB" id="A0A2G5I572"/>
<dbReference type="PANTHER" id="PTHR43546">
    <property type="entry name" value="UPF0173 METAL-DEPENDENT HYDROLASE MJ1163-RELATED"/>
    <property type="match status" value="1"/>
</dbReference>
<gene>
    <name evidence="3" type="ORF">CB0940_03648</name>
    <name evidence="4" type="ORF">RHO25_005448</name>
</gene>
<proteinExistence type="predicted"/>
<accession>A0A2G5I572</accession>
<dbReference type="InterPro" id="IPR036866">
    <property type="entry name" value="RibonucZ/Hydroxyglut_hydro"/>
</dbReference>
<dbReference type="Proteomes" id="UP000230605">
    <property type="component" value="Chromosome 3"/>
</dbReference>
<dbReference type="OrthoDB" id="332863at2759"/>
<dbReference type="GO" id="GO:0016787">
    <property type="term" value="F:hydrolase activity"/>
    <property type="evidence" value="ECO:0007669"/>
    <property type="project" value="UniProtKB-KW"/>
</dbReference>
<evidence type="ECO:0000256" key="1">
    <source>
        <dbReference type="ARBA" id="ARBA00022801"/>
    </source>
</evidence>
<dbReference type="Gene3D" id="3.60.15.10">
    <property type="entry name" value="Ribonuclease Z/Hydroxyacylglutathione hydrolase-like"/>
    <property type="match status" value="1"/>
</dbReference>
<name>A0A2G5I572_CERBT</name>
<evidence type="ECO:0000313" key="5">
    <source>
        <dbReference type="Proteomes" id="UP000230605"/>
    </source>
</evidence>
<keyword evidence="6" id="KW-1185">Reference proteome</keyword>
<protein>
    <recommendedName>
        <fullName evidence="2">Metallo-beta-lactamase domain-containing protein</fullName>
    </recommendedName>
</protein>
<dbReference type="SUPFAM" id="SSF56281">
    <property type="entry name" value="Metallo-hydrolase/oxidoreductase"/>
    <property type="match status" value="1"/>
</dbReference>
<dbReference type="PANTHER" id="PTHR43546:SF9">
    <property type="entry name" value="L-ASCORBATE-6-PHOSPHATE LACTONASE ULAG-RELATED"/>
    <property type="match status" value="1"/>
</dbReference>
<dbReference type="EMBL" id="LKMD01000101">
    <property type="protein sequence ID" value="PIA99908.1"/>
    <property type="molecule type" value="Genomic_DNA"/>
</dbReference>
<dbReference type="InterPro" id="IPR001279">
    <property type="entry name" value="Metallo-B-lactamas"/>
</dbReference>
<evidence type="ECO:0000313" key="3">
    <source>
        <dbReference type="EMBL" id="PIA99908.1"/>
    </source>
</evidence>
<evidence type="ECO:0000259" key="2">
    <source>
        <dbReference type="Pfam" id="PF12706"/>
    </source>
</evidence>
<sequence>MAPKLSVTHIGTATAILEINGVKLITDPFFSPAGTRFPITDDFALVVHQNPALCLDQLPVIDAVLLSHEDHPDNLDDLGRQLLDGRLVFTTIDGAKKLSPRPTVHGFEPWQTLKRVRIAGKLFQIIATPAKHKDGDECTGFLITGVEGYEDCGNSFGFSASGLPNAIYFSGDTVYIPELKRIAEQYHVCAAIMNLGDAQVLHDIEDPESGTYQITMDGKSAARLFRDLKADCLIPMHYEAWDHFTEDGYKLKKAFEDEGIADKVKWLDPGRPVAIL</sequence>
<keyword evidence="1" id="KW-0378">Hydrolase</keyword>
<organism evidence="3 5">
    <name type="scientific">Cercospora beticola</name>
    <name type="common">Sugarbeet leaf spot fungus</name>
    <dbReference type="NCBI Taxonomy" id="122368"/>
    <lineage>
        <taxon>Eukaryota</taxon>
        <taxon>Fungi</taxon>
        <taxon>Dikarya</taxon>
        <taxon>Ascomycota</taxon>
        <taxon>Pezizomycotina</taxon>
        <taxon>Dothideomycetes</taxon>
        <taxon>Dothideomycetidae</taxon>
        <taxon>Mycosphaerellales</taxon>
        <taxon>Mycosphaerellaceae</taxon>
        <taxon>Cercospora</taxon>
    </lineage>
</organism>
<dbReference type="InterPro" id="IPR050114">
    <property type="entry name" value="UPF0173_UPF0282_UlaG_hydrolase"/>
</dbReference>
<evidence type="ECO:0000313" key="4">
    <source>
        <dbReference type="EMBL" id="WPB00828.1"/>
    </source>
</evidence>
<reference evidence="3 5" key="1">
    <citation type="submission" date="2015-10" db="EMBL/GenBank/DDBJ databases">
        <title>The cercosporin biosynthetic gene cluster was horizontally transferred to several fungal lineages and shown to be expanded in Cercospora beticola based on microsynteny with recipient genomes.</title>
        <authorList>
            <person name="De Jonge R."/>
            <person name="Ebert M.K."/>
            <person name="Suttle J.C."/>
            <person name="Jurick Ii W.M."/>
            <person name="Secor G.A."/>
            <person name="Thomma B.P."/>
            <person name="Van De Peer Y."/>
            <person name="Bolton M.D."/>
        </authorList>
    </citation>
    <scope>NUCLEOTIDE SEQUENCE [LARGE SCALE GENOMIC DNA]</scope>
    <source>
        <strain evidence="3 5">09-40</strain>
    </source>
</reference>
<feature type="domain" description="Metallo-beta-lactamase" evidence="2">
    <location>
        <begin position="25"/>
        <end position="238"/>
    </location>
</feature>